<evidence type="ECO:0000256" key="3">
    <source>
        <dbReference type="ARBA" id="ARBA00022917"/>
    </source>
</evidence>
<feature type="domain" description="Translation initiation factor 3 N-terminal" evidence="9">
    <location>
        <begin position="2"/>
        <end position="70"/>
    </location>
</feature>
<evidence type="ECO:0000313" key="11">
    <source>
        <dbReference type="Proteomes" id="UP000027088"/>
    </source>
</evidence>
<evidence type="ECO:0000256" key="2">
    <source>
        <dbReference type="ARBA" id="ARBA00022540"/>
    </source>
</evidence>
<comment type="subcellular location">
    <subcellularLocation>
        <location evidence="4 6">Cytoplasm</location>
    </subcellularLocation>
</comment>
<gene>
    <name evidence="4 10" type="primary">infC</name>
    <name evidence="10" type="ORF">MCFN_01730</name>
</gene>
<dbReference type="AlphaFoldDB" id="A0A059XLS8"/>
<dbReference type="GO" id="GO:0003743">
    <property type="term" value="F:translation initiation factor activity"/>
    <property type="evidence" value="ECO:0007669"/>
    <property type="project" value="UniProtKB-UniRule"/>
</dbReference>
<evidence type="ECO:0000256" key="1">
    <source>
        <dbReference type="ARBA" id="ARBA00005439"/>
    </source>
</evidence>
<dbReference type="InterPro" id="IPR019815">
    <property type="entry name" value="Translation_initiation_fac_3_C"/>
</dbReference>
<name>A0A059XLS8_9BACT</name>
<keyword evidence="3 4" id="KW-0648">Protein biosynthesis</keyword>
<evidence type="ECO:0000256" key="4">
    <source>
        <dbReference type="HAMAP-Rule" id="MF_00080"/>
    </source>
</evidence>
<accession>A0A059XLS8</accession>
<feature type="domain" description="Translation initiation factor 3 C-terminal" evidence="8">
    <location>
        <begin position="77"/>
        <end position="163"/>
    </location>
</feature>
<evidence type="ECO:0000256" key="6">
    <source>
        <dbReference type="RuleBase" id="RU000646"/>
    </source>
</evidence>
<evidence type="ECO:0000259" key="8">
    <source>
        <dbReference type="Pfam" id="PF00707"/>
    </source>
</evidence>
<dbReference type="Pfam" id="PF05198">
    <property type="entry name" value="IF3_N"/>
    <property type="match status" value="1"/>
</dbReference>
<dbReference type="HAMAP" id="MF_00080">
    <property type="entry name" value="IF_3"/>
    <property type="match status" value="1"/>
</dbReference>
<evidence type="ECO:0000259" key="9">
    <source>
        <dbReference type="Pfam" id="PF05198"/>
    </source>
</evidence>
<dbReference type="Gene3D" id="3.30.110.10">
    <property type="entry name" value="Translation initiation factor 3 (IF-3), C-terminal domain"/>
    <property type="match status" value="1"/>
</dbReference>
<feature type="compositionally biased region" description="Low complexity" evidence="7">
    <location>
        <begin position="178"/>
        <end position="188"/>
    </location>
</feature>
<dbReference type="EMBL" id="CP007521">
    <property type="protein sequence ID" value="AIA29489.1"/>
    <property type="molecule type" value="Genomic_DNA"/>
</dbReference>
<dbReference type="InterPro" id="IPR036787">
    <property type="entry name" value="T_IF-3_N_sf"/>
</dbReference>
<dbReference type="PANTHER" id="PTHR10938:SF0">
    <property type="entry name" value="TRANSLATION INITIATION FACTOR IF-3, MITOCHONDRIAL"/>
    <property type="match status" value="1"/>
</dbReference>
<dbReference type="Pfam" id="PF00707">
    <property type="entry name" value="IF3_C"/>
    <property type="match status" value="1"/>
</dbReference>
<dbReference type="InterPro" id="IPR019813">
    <property type="entry name" value="Translation_initiation_fac3_CS"/>
</dbReference>
<dbReference type="PANTHER" id="PTHR10938">
    <property type="entry name" value="TRANSLATION INITIATION FACTOR IF-3"/>
    <property type="match status" value="1"/>
</dbReference>
<keyword evidence="2 4" id="KW-0396">Initiation factor</keyword>
<dbReference type="InterPro" id="IPR036788">
    <property type="entry name" value="T_IF-3_C_sf"/>
</dbReference>
<dbReference type="GO" id="GO:0043022">
    <property type="term" value="F:ribosome binding"/>
    <property type="evidence" value="ECO:0007669"/>
    <property type="project" value="TreeGrafter"/>
</dbReference>
<reference evidence="10 11" key="1">
    <citation type="journal article" date="2014" name="Genome Announc.">
        <title>Complete Genome Sequence of the Bovine Mastitis Pathogen Mycoplasma californicum Strain ST-6T (ATCC 33461T).</title>
        <authorList>
            <person name="Calcutt M.J."/>
            <person name="Foecking M.F."/>
            <person name="Fox L.K."/>
        </authorList>
    </citation>
    <scope>NUCLEOTIDE SEQUENCE [LARGE SCALE GENOMIC DNA]</scope>
    <source>
        <strain evidence="10 11">ST-6</strain>
    </source>
</reference>
<evidence type="ECO:0000313" key="10">
    <source>
        <dbReference type="EMBL" id="AIA29489.1"/>
    </source>
</evidence>
<dbReference type="GO" id="GO:0005829">
    <property type="term" value="C:cytosol"/>
    <property type="evidence" value="ECO:0007669"/>
    <property type="project" value="TreeGrafter"/>
</dbReference>
<sequence length="198" mass="22930">MINNNIPFAKVFLVGPEGEKLGVKPTREAIEIAREYKMDLVVISVEPKPIARILDYGKFKYERKKKQKAAKEKQTIIQNRQIRLTVMIGQHDLETKARKAREFLLDGDRLKISLKFRGREIARPELGHDVLNRFYKLVEDLADITKEPTVVNGKFLDVYMQPNKVKVAKYKKENNIVDKNTTNKNSDSSNDENIDDEE</sequence>
<dbReference type="GO" id="GO:0016020">
    <property type="term" value="C:membrane"/>
    <property type="evidence" value="ECO:0007669"/>
    <property type="project" value="TreeGrafter"/>
</dbReference>
<keyword evidence="4" id="KW-0963">Cytoplasm</keyword>
<evidence type="ECO:0000256" key="7">
    <source>
        <dbReference type="SAM" id="MobiDB-lite"/>
    </source>
</evidence>
<proteinExistence type="inferred from homology"/>
<dbReference type="InterPro" id="IPR019814">
    <property type="entry name" value="Translation_initiation_fac_3_N"/>
</dbReference>
<comment type="function">
    <text evidence="4 6">IF-3 binds to the 30S ribosomal subunit and shifts the equilibrium between 70S ribosomes and their 50S and 30S subunits in favor of the free subunits, thus enhancing the availability of 30S subunits on which protein synthesis initiation begins.</text>
</comment>
<dbReference type="PROSITE" id="PS00938">
    <property type="entry name" value="IF3"/>
    <property type="match status" value="1"/>
</dbReference>
<dbReference type="Proteomes" id="UP000027088">
    <property type="component" value="Chromosome"/>
</dbReference>
<keyword evidence="11" id="KW-1185">Reference proteome</keyword>
<comment type="similarity">
    <text evidence="1 4 6">Belongs to the IF-3 family.</text>
</comment>
<dbReference type="eggNOG" id="COG0290">
    <property type="taxonomic scope" value="Bacteria"/>
</dbReference>
<dbReference type="SUPFAM" id="SSF54364">
    <property type="entry name" value="Translation initiation factor IF3, N-terminal domain"/>
    <property type="match status" value="1"/>
</dbReference>
<dbReference type="SUPFAM" id="SSF55200">
    <property type="entry name" value="Translation initiation factor IF3, C-terminal domain"/>
    <property type="match status" value="1"/>
</dbReference>
<protein>
    <recommendedName>
        <fullName evidence="4 5">Translation initiation factor IF-3</fullName>
    </recommendedName>
</protein>
<dbReference type="GO" id="GO:0032790">
    <property type="term" value="P:ribosome disassembly"/>
    <property type="evidence" value="ECO:0007669"/>
    <property type="project" value="TreeGrafter"/>
</dbReference>
<dbReference type="NCBIfam" id="TIGR00168">
    <property type="entry name" value="infC"/>
    <property type="match status" value="1"/>
</dbReference>
<dbReference type="RefSeq" id="WP_038561635.1">
    <property type="nucleotide sequence ID" value="NZ_CP007521.1"/>
</dbReference>
<feature type="region of interest" description="Disordered" evidence="7">
    <location>
        <begin position="175"/>
        <end position="198"/>
    </location>
</feature>
<organism evidence="10 11">
    <name type="scientific">Mycoplasmopsis californica</name>
    <dbReference type="NCBI Taxonomy" id="2113"/>
    <lineage>
        <taxon>Bacteria</taxon>
        <taxon>Bacillati</taxon>
        <taxon>Mycoplasmatota</taxon>
        <taxon>Mycoplasmoidales</taxon>
        <taxon>Metamycoplasmataceae</taxon>
        <taxon>Mycoplasmopsis</taxon>
    </lineage>
</organism>
<evidence type="ECO:0000256" key="5">
    <source>
        <dbReference type="NCBIfam" id="TIGR00168"/>
    </source>
</evidence>
<comment type="subunit">
    <text evidence="4 6">Monomer.</text>
</comment>
<feature type="compositionally biased region" description="Acidic residues" evidence="7">
    <location>
        <begin position="189"/>
        <end position="198"/>
    </location>
</feature>
<dbReference type="Gene3D" id="3.10.20.80">
    <property type="entry name" value="Translation initiation factor 3 (IF-3), N-terminal domain"/>
    <property type="match status" value="1"/>
</dbReference>
<dbReference type="InterPro" id="IPR001288">
    <property type="entry name" value="Translation_initiation_fac_3"/>
</dbReference>
<dbReference type="KEGG" id="mcr:MCFN_01730"/>